<evidence type="ECO:0000313" key="2">
    <source>
        <dbReference type="EMBL" id="ABG83093.1"/>
    </source>
</evidence>
<dbReference type="PROSITE" id="PS51108">
    <property type="entry name" value="PTS_EIID"/>
    <property type="match status" value="1"/>
</dbReference>
<dbReference type="EMBL" id="CP000246">
    <property type="protein sequence ID" value="ABG83093.1"/>
    <property type="molecule type" value="Genomic_DNA"/>
</dbReference>
<dbReference type="AlphaFoldDB" id="A0A0H2YQC7"/>
<dbReference type="GO" id="GO:0009401">
    <property type="term" value="P:phosphoenolpyruvate-dependent sugar phosphotransferase system"/>
    <property type="evidence" value="ECO:0007669"/>
    <property type="project" value="InterPro"/>
</dbReference>
<feature type="transmembrane region" description="Helical" evidence="1">
    <location>
        <begin position="132"/>
        <end position="153"/>
    </location>
</feature>
<keyword evidence="1" id="KW-1133">Transmembrane helix</keyword>
<reference evidence="2 3" key="1">
    <citation type="journal article" date="2006" name="Genome Res.">
        <title>Skewed genomic variability in strains of the toxigenic bacterial pathogen, Clostridium perfringens.</title>
        <authorList>
            <person name="Myers G.S."/>
            <person name="Rasko D.A."/>
            <person name="Cheung J.K."/>
            <person name="Ravel J."/>
            <person name="Seshadri R."/>
            <person name="Deboy R.T."/>
            <person name="Ren Q."/>
            <person name="Varga J."/>
            <person name="Awad M.M."/>
            <person name="Brinkac L.M."/>
            <person name="Daugherty S.C."/>
            <person name="Haft D.H."/>
            <person name="Dodson R.J."/>
            <person name="Madupu R."/>
            <person name="Nelson W.C."/>
            <person name="Rosovitz M.J."/>
            <person name="Sullivan S.A."/>
            <person name="Khouri H."/>
            <person name="Dimitrov G.I."/>
            <person name="Watkins K.L."/>
            <person name="Mulligan S."/>
            <person name="Benton J."/>
            <person name="Radune D."/>
            <person name="Fisher D.J."/>
            <person name="Atkins H.S."/>
            <person name="Hiscox T."/>
            <person name="Jost B.H."/>
            <person name="Billington S.J."/>
            <person name="Songer J.G."/>
            <person name="McClane B.A."/>
            <person name="Titball R.W."/>
            <person name="Rood J.I."/>
            <person name="Melville S.B."/>
            <person name="Paulsen I.T."/>
        </authorList>
    </citation>
    <scope>NUCLEOTIDE SEQUENCE [LARGE SCALE GENOMIC DNA]</scope>
    <source>
        <strain evidence="3">ATCC 13124 / DSM 756 / JCM 1290 / NCIMB 6125 / NCTC 8237 / S 107 / Type A</strain>
    </source>
</reference>
<feature type="transmembrane region" description="Helical" evidence="1">
    <location>
        <begin position="247"/>
        <end position="267"/>
    </location>
</feature>
<keyword evidence="3" id="KW-1185">Reference proteome</keyword>
<dbReference type="InterPro" id="IPR050303">
    <property type="entry name" value="GatZ_KbaZ_carbometab"/>
</dbReference>
<sequence>MESKITKKDLWQVFLNHLLLQISWSYERMQALGFAISISPILKKVYKDDPEGMKKALTRHMEFFNTCPNYGATVILGIVAALEEQKADPELIRGIKTGMMGPLAGIGDSMMFAILGPLLISIPASMALTEDFTGALVALIITQIIFISWNLFVKWKLITLGYQKGADLATSSAGMMDKVTFGAGIVGLIVVGGMIGSIINITTPIQANFGGYEFVLQTTLDSLFPKLLPVLAVLGVFHLLRNKKWSPVKIVICMFILFTTLGALGIVA</sequence>
<dbReference type="RefSeq" id="WP_003460011.1">
    <property type="nucleotide sequence ID" value="NC_008261.1"/>
</dbReference>
<feature type="transmembrane region" description="Helical" evidence="1">
    <location>
        <begin position="223"/>
        <end position="240"/>
    </location>
</feature>
<evidence type="ECO:0000313" key="3">
    <source>
        <dbReference type="Proteomes" id="UP000001823"/>
    </source>
</evidence>
<keyword evidence="1" id="KW-0472">Membrane</keyword>
<evidence type="ECO:0000256" key="1">
    <source>
        <dbReference type="SAM" id="Phobius"/>
    </source>
</evidence>
<dbReference type="KEGG" id="cpf:CPF_2966"/>
<dbReference type="GeneID" id="93000755"/>
<accession>A0A0H2YQC7</accession>
<dbReference type="eggNOG" id="COG3716">
    <property type="taxonomic scope" value="Bacteria"/>
</dbReference>
<dbReference type="STRING" id="195103.CPF_2966"/>
<dbReference type="HOGENOM" id="CLU_060742_0_0_9"/>
<dbReference type="PaxDb" id="195103-CPF_2966"/>
<dbReference type="Pfam" id="PF03613">
    <property type="entry name" value="EIID-AGA"/>
    <property type="match status" value="1"/>
</dbReference>
<name>A0A0H2YQC7_CLOP1</name>
<keyword evidence="1" id="KW-0812">Transmembrane</keyword>
<dbReference type="GO" id="GO:0005886">
    <property type="term" value="C:plasma membrane"/>
    <property type="evidence" value="ECO:0007669"/>
    <property type="project" value="TreeGrafter"/>
</dbReference>
<feature type="transmembrane region" description="Helical" evidence="1">
    <location>
        <begin position="181"/>
        <end position="203"/>
    </location>
</feature>
<dbReference type="Proteomes" id="UP000001823">
    <property type="component" value="Chromosome"/>
</dbReference>
<gene>
    <name evidence="2" type="ordered locus">CPF_2966</name>
</gene>
<dbReference type="PANTHER" id="PTHR32502">
    <property type="entry name" value="N-ACETYLGALACTOSAMINE PERMEASE II COMPONENT-RELATED"/>
    <property type="match status" value="1"/>
</dbReference>
<protein>
    <submittedName>
        <fullName evidence="2">PTS system, IID component</fullName>
    </submittedName>
</protein>
<proteinExistence type="predicted"/>
<organism evidence="2 3">
    <name type="scientific">Clostridium perfringens (strain ATCC 13124 / DSM 756 / JCM 1290 / NCIMB 6125 / NCTC 8237 / Type A)</name>
    <dbReference type="NCBI Taxonomy" id="195103"/>
    <lineage>
        <taxon>Bacteria</taxon>
        <taxon>Bacillati</taxon>
        <taxon>Bacillota</taxon>
        <taxon>Clostridia</taxon>
        <taxon>Eubacteriales</taxon>
        <taxon>Clostridiaceae</taxon>
        <taxon>Clostridium</taxon>
    </lineage>
</organism>
<feature type="transmembrane region" description="Helical" evidence="1">
    <location>
        <begin position="103"/>
        <end position="126"/>
    </location>
</feature>
<dbReference type="InterPro" id="IPR004704">
    <property type="entry name" value="PTS_IID_man"/>
</dbReference>
<dbReference type="PANTHER" id="PTHR32502:SF23">
    <property type="entry name" value="TRANSPORT PROTEIN, PTS SYSTEM"/>
    <property type="match status" value="1"/>
</dbReference>